<proteinExistence type="predicted"/>
<dbReference type="EMBL" id="AP001550">
    <property type="protein sequence ID" value="BAD81291.1"/>
    <property type="molecule type" value="Genomic_DNA"/>
</dbReference>
<keyword evidence="1" id="KW-0472">Membrane</keyword>
<evidence type="ECO:0000256" key="1">
    <source>
        <dbReference type="SAM" id="Phobius"/>
    </source>
</evidence>
<dbReference type="AlphaFoldDB" id="Q5NB65"/>
<feature type="transmembrane region" description="Helical" evidence="1">
    <location>
        <begin position="42"/>
        <end position="62"/>
    </location>
</feature>
<protein>
    <submittedName>
        <fullName evidence="2">Uncharacterized protein</fullName>
    </submittedName>
</protein>
<accession>Q5NB65</accession>
<dbReference type="Proteomes" id="UP000817658">
    <property type="component" value="Chromosome 1"/>
</dbReference>
<sequence>MAGRRRARTTSIGRLMRGSCKISIARLMAVSVWIVYCRKKRLVVNFGGVISGGIVALFRPWTMRHAGEYLRRIHVARGGERAVSSRGVLMPSMRHECPALEDAQAHDTMGDWRWPSSIVPACFTLDTSHYLSR</sequence>
<gene>
    <name evidence="2" type="primary">P0431F01.28</name>
</gene>
<keyword evidence="1" id="KW-0812">Transmembrane</keyword>
<reference evidence="2" key="1">
    <citation type="journal article" date="2002" name="Nature">
        <title>The genome sequence and structure of rice chromosome 1.</title>
        <authorList>
            <person name="Sasaki T."/>
            <person name="Matsumoto T."/>
            <person name="Yamamoto K."/>
            <person name="Sakata K."/>
            <person name="Baba T."/>
            <person name="Katayose Y."/>
            <person name="Wu J."/>
            <person name="Niimura Y."/>
            <person name="Cheng Z."/>
            <person name="Nagamura Y."/>
            <person name="Antonio B.A."/>
            <person name="Kanamori H."/>
            <person name="Hosokawa S."/>
            <person name="Masukawa M."/>
            <person name="Arikawa K."/>
            <person name="Chiden Y."/>
            <person name="Hayashi M."/>
            <person name="Okamoto M."/>
            <person name="Ando T."/>
            <person name="Aoki H."/>
            <person name="Arita K."/>
            <person name="Hamada M."/>
            <person name="Harada C."/>
            <person name="Hijishita S."/>
            <person name="Honda M."/>
            <person name="Ichikawa Y."/>
            <person name="Idonuma A."/>
            <person name="Iijima M."/>
            <person name="Ikeda M."/>
            <person name="Ikeno M."/>
            <person name="Itoh S."/>
            <person name="Itoh T."/>
            <person name="Itoh Y."/>
            <person name="Itoh Y."/>
            <person name="Iwabuchi A."/>
            <person name="Kamiya K."/>
            <person name="Karasawa W."/>
            <person name="Katagiri S."/>
            <person name="Kikuta A."/>
            <person name="Kobayashi N."/>
            <person name="Kono I."/>
            <person name="Machita K."/>
            <person name="Maehara T."/>
            <person name="Mizuno H."/>
            <person name="Mizubayashi T."/>
            <person name="Mukai Y."/>
            <person name="Nagasaki H."/>
            <person name="Nakashima M."/>
            <person name="Nakama Y."/>
            <person name="Nakamichi Y."/>
            <person name="Nakamura M."/>
            <person name="Namiki N."/>
            <person name="Negishi M."/>
            <person name="Ohta I."/>
            <person name="Ono N."/>
            <person name="Saji S."/>
            <person name="Sakai K."/>
            <person name="Shibata M."/>
            <person name="Shimokawa T."/>
            <person name="Shomura A."/>
            <person name="Song J."/>
            <person name="Takazaki Y."/>
            <person name="Terasawa K."/>
            <person name="Tsuji K."/>
            <person name="Waki K."/>
            <person name="Yamagata H."/>
            <person name="Yamane H."/>
            <person name="Yoshiki S."/>
            <person name="Yoshihara R."/>
            <person name="Yukawa K."/>
            <person name="Zhong H."/>
            <person name="Iwama H."/>
            <person name="Endo T."/>
            <person name="Ito H."/>
            <person name="Hahn J.H."/>
            <person name="Kim H.I."/>
            <person name="Eun M.Y."/>
            <person name="Yano M."/>
            <person name="Jiang J."/>
            <person name="Gojobori T."/>
        </authorList>
    </citation>
    <scope>NUCLEOTIDE SEQUENCE [LARGE SCALE GENOMIC DNA]</scope>
</reference>
<name>Q5NB65_ORYSJ</name>
<keyword evidence="1" id="KW-1133">Transmembrane helix</keyword>
<evidence type="ECO:0000313" key="2">
    <source>
        <dbReference type="EMBL" id="BAD81291.1"/>
    </source>
</evidence>
<organism evidence="2">
    <name type="scientific">Oryza sativa subsp. japonica</name>
    <name type="common">Rice</name>
    <dbReference type="NCBI Taxonomy" id="39947"/>
    <lineage>
        <taxon>Eukaryota</taxon>
        <taxon>Viridiplantae</taxon>
        <taxon>Streptophyta</taxon>
        <taxon>Embryophyta</taxon>
        <taxon>Tracheophyta</taxon>
        <taxon>Spermatophyta</taxon>
        <taxon>Magnoliopsida</taxon>
        <taxon>Liliopsida</taxon>
        <taxon>Poales</taxon>
        <taxon>Poaceae</taxon>
        <taxon>BOP clade</taxon>
        <taxon>Oryzoideae</taxon>
        <taxon>Oryzeae</taxon>
        <taxon>Oryzinae</taxon>
        <taxon>Oryza</taxon>
        <taxon>Oryza sativa</taxon>
    </lineage>
</organism>